<dbReference type="STRING" id="1385511.GCA_000425225_03863"/>
<evidence type="ECO:0000313" key="1">
    <source>
        <dbReference type="EMBL" id="KGX84264.1"/>
    </source>
</evidence>
<dbReference type="eggNOG" id="COG2318">
    <property type="taxonomic scope" value="Bacteria"/>
</dbReference>
<protein>
    <recommendedName>
        <fullName evidence="3">DinB-like domain-containing protein</fullName>
    </recommendedName>
</protein>
<name>A0A0A5FWF6_9BACI</name>
<gene>
    <name evidence="1" type="ORF">N783_18000</name>
</gene>
<dbReference type="RefSeq" id="WP_027447366.1">
    <property type="nucleotide sequence ID" value="NZ_AULJ01000060.1"/>
</dbReference>
<accession>A0A0A5FWF6</accession>
<reference evidence="1 2" key="1">
    <citation type="submission" date="2013-08" db="EMBL/GenBank/DDBJ databases">
        <authorList>
            <person name="Huang J."/>
            <person name="Wang G."/>
        </authorList>
    </citation>
    <scope>NUCLEOTIDE SEQUENCE [LARGE SCALE GENOMIC DNA]</scope>
    <source>
        <strain evidence="1 2">BH030004</strain>
    </source>
</reference>
<evidence type="ECO:0000313" key="2">
    <source>
        <dbReference type="Proteomes" id="UP000030403"/>
    </source>
</evidence>
<proteinExistence type="predicted"/>
<sequence length="171" mass="20421">MSIDYRIHPLKDYTPQIGTLVSMLDHTRDVTLSEIKDLTQQELDQRPSSFENSTGALLQHIAGIEKAHQLITFERRDFTKEEWEVWEPTLVLGEKGKEIHGNTIDYYINLLSSIREKTKQELQQKPDQWLWEEFKWPHGVAYNYHFMWYHVMEDELSHRGQIRLLKKALKK</sequence>
<dbReference type="InterPro" id="IPR007061">
    <property type="entry name" value="MST-like"/>
</dbReference>
<evidence type="ECO:0008006" key="3">
    <source>
        <dbReference type="Google" id="ProtNLM"/>
    </source>
</evidence>
<dbReference type="SUPFAM" id="SSF109854">
    <property type="entry name" value="DinB/YfiT-like putative metalloenzymes"/>
    <property type="match status" value="1"/>
</dbReference>
<dbReference type="Proteomes" id="UP000030403">
    <property type="component" value="Unassembled WGS sequence"/>
</dbReference>
<dbReference type="InterPro" id="IPR034660">
    <property type="entry name" value="DinB/YfiT-like"/>
</dbReference>
<dbReference type="AlphaFoldDB" id="A0A0A5FWF6"/>
<keyword evidence="2" id="KW-1185">Reference proteome</keyword>
<dbReference type="OrthoDB" id="117483at2"/>
<dbReference type="EMBL" id="AVPF01000061">
    <property type="protein sequence ID" value="KGX84264.1"/>
    <property type="molecule type" value="Genomic_DNA"/>
</dbReference>
<organism evidence="1 2">
    <name type="scientific">Pontibacillus marinus BH030004 = DSM 16465</name>
    <dbReference type="NCBI Taxonomy" id="1385511"/>
    <lineage>
        <taxon>Bacteria</taxon>
        <taxon>Bacillati</taxon>
        <taxon>Bacillota</taxon>
        <taxon>Bacilli</taxon>
        <taxon>Bacillales</taxon>
        <taxon>Bacillaceae</taxon>
        <taxon>Pontibacillus</taxon>
    </lineage>
</organism>
<comment type="caution">
    <text evidence="1">The sequence shown here is derived from an EMBL/GenBank/DDBJ whole genome shotgun (WGS) entry which is preliminary data.</text>
</comment>
<dbReference type="Pfam" id="PF04978">
    <property type="entry name" value="MST"/>
    <property type="match status" value="1"/>
</dbReference>
<dbReference type="Gene3D" id="1.20.120.450">
    <property type="entry name" value="dinb family like domain"/>
    <property type="match status" value="1"/>
</dbReference>